<name>A0A4C1ZK07_EUMVA</name>
<gene>
    <name evidence="1" type="ORF">EVAR_63779_1</name>
</gene>
<proteinExistence type="predicted"/>
<evidence type="ECO:0000313" key="2">
    <source>
        <dbReference type="Proteomes" id="UP000299102"/>
    </source>
</evidence>
<dbReference type="AlphaFoldDB" id="A0A4C1ZK07"/>
<dbReference type="EMBL" id="BGZK01001821">
    <property type="protein sequence ID" value="GBP86855.1"/>
    <property type="molecule type" value="Genomic_DNA"/>
</dbReference>
<evidence type="ECO:0000313" key="1">
    <source>
        <dbReference type="EMBL" id="GBP86855.1"/>
    </source>
</evidence>
<reference evidence="1 2" key="1">
    <citation type="journal article" date="2019" name="Commun. Biol.">
        <title>The bagworm genome reveals a unique fibroin gene that provides high tensile strength.</title>
        <authorList>
            <person name="Kono N."/>
            <person name="Nakamura H."/>
            <person name="Ohtoshi R."/>
            <person name="Tomita M."/>
            <person name="Numata K."/>
            <person name="Arakawa K."/>
        </authorList>
    </citation>
    <scope>NUCLEOTIDE SEQUENCE [LARGE SCALE GENOMIC DNA]</scope>
</reference>
<protein>
    <submittedName>
        <fullName evidence="1">Uncharacterized protein</fullName>
    </submittedName>
</protein>
<sequence>MPLLRTSTCRSRHCNGNFRNRRLNELSEASKLIDQLARGRLRGVHRARGRRPPLVIDHWARCEAVLAGHAYGGAWPSKKRMQRTHTTGPSAIFYLADLYVVRASRLR</sequence>
<comment type="caution">
    <text evidence="1">The sequence shown here is derived from an EMBL/GenBank/DDBJ whole genome shotgun (WGS) entry which is preliminary data.</text>
</comment>
<dbReference type="Proteomes" id="UP000299102">
    <property type="component" value="Unassembled WGS sequence"/>
</dbReference>
<organism evidence="1 2">
    <name type="scientific">Eumeta variegata</name>
    <name type="common">Bagworm moth</name>
    <name type="synonym">Eumeta japonica</name>
    <dbReference type="NCBI Taxonomy" id="151549"/>
    <lineage>
        <taxon>Eukaryota</taxon>
        <taxon>Metazoa</taxon>
        <taxon>Ecdysozoa</taxon>
        <taxon>Arthropoda</taxon>
        <taxon>Hexapoda</taxon>
        <taxon>Insecta</taxon>
        <taxon>Pterygota</taxon>
        <taxon>Neoptera</taxon>
        <taxon>Endopterygota</taxon>
        <taxon>Lepidoptera</taxon>
        <taxon>Glossata</taxon>
        <taxon>Ditrysia</taxon>
        <taxon>Tineoidea</taxon>
        <taxon>Psychidae</taxon>
        <taxon>Oiketicinae</taxon>
        <taxon>Eumeta</taxon>
    </lineage>
</organism>
<keyword evidence="2" id="KW-1185">Reference proteome</keyword>
<accession>A0A4C1ZK07</accession>